<organism evidence="1 2">
    <name type="scientific">Smallanthus sonchifolius</name>
    <dbReference type="NCBI Taxonomy" id="185202"/>
    <lineage>
        <taxon>Eukaryota</taxon>
        <taxon>Viridiplantae</taxon>
        <taxon>Streptophyta</taxon>
        <taxon>Embryophyta</taxon>
        <taxon>Tracheophyta</taxon>
        <taxon>Spermatophyta</taxon>
        <taxon>Magnoliopsida</taxon>
        <taxon>eudicotyledons</taxon>
        <taxon>Gunneridae</taxon>
        <taxon>Pentapetalae</taxon>
        <taxon>asterids</taxon>
        <taxon>campanulids</taxon>
        <taxon>Asterales</taxon>
        <taxon>Asteraceae</taxon>
        <taxon>Asteroideae</taxon>
        <taxon>Heliantheae alliance</taxon>
        <taxon>Millerieae</taxon>
        <taxon>Smallanthus</taxon>
    </lineage>
</organism>
<proteinExistence type="predicted"/>
<accession>A0ACB9HQU7</accession>
<dbReference type="Proteomes" id="UP001056120">
    <property type="component" value="Linkage Group LG11"/>
</dbReference>
<gene>
    <name evidence="1" type="ORF">L1987_32472</name>
</gene>
<keyword evidence="2" id="KW-1185">Reference proteome</keyword>
<reference evidence="2" key="1">
    <citation type="journal article" date="2022" name="Mol. Ecol. Resour.">
        <title>The genomes of chicory, endive, great burdock and yacon provide insights into Asteraceae palaeo-polyploidization history and plant inulin production.</title>
        <authorList>
            <person name="Fan W."/>
            <person name="Wang S."/>
            <person name="Wang H."/>
            <person name="Wang A."/>
            <person name="Jiang F."/>
            <person name="Liu H."/>
            <person name="Zhao H."/>
            <person name="Xu D."/>
            <person name="Zhang Y."/>
        </authorList>
    </citation>
    <scope>NUCLEOTIDE SEQUENCE [LARGE SCALE GENOMIC DNA]</scope>
    <source>
        <strain evidence="2">cv. Yunnan</strain>
    </source>
</reference>
<dbReference type="EMBL" id="CM042028">
    <property type="protein sequence ID" value="KAI3797217.1"/>
    <property type="molecule type" value="Genomic_DNA"/>
</dbReference>
<evidence type="ECO:0000313" key="2">
    <source>
        <dbReference type="Proteomes" id="UP001056120"/>
    </source>
</evidence>
<sequence>MHQMAKNPRLVAANFAKKYGPLISLRLGTRLLVVASSPAAAMEVLKTQDRHLSGRSIPDALQQSFIDYYFVWARYCNEHWKSFGGLDLQGLRNDSLNHLDEAIVKERRARIAKKVVVADHEKDFLDRLLENNFTTAQINILVIEIYTVVTTIEWAMAGLSKNKESMRKVQKELTELNPKLTYFNACIKETLRLHLVVPVLIPRRAIEACHDYEFIPFGGGRRMCPGLPSGVKSLQTMLASLILGYDWSLPNSEDPTKLDMTEKFGVTLKKEKLLNLYSVAGIING</sequence>
<evidence type="ECO:0000313" key="1">
    <source>
        <dbReference type="EMBL" id="KAI3797217.1"/>
    </source>
</evidence>
<comment type="caution">
    <text evidence="1">The sequence shown here is derived from an EMBL/GenBank/DDBJ whole genome shotgun (WGS) entry which is preliminary data.</text>
</comment>
<name>A0ACB9HQU7_9ASTR</name>
<protein>
    <submittedName>
        <fullName evidence="1">Uncharacterized protein</fullName>
    </submittedName>
</protein>
<reference evidence="1 2" key="2">
    <citation type="journal article" date="2022" name="Mol. Ecol. Resour.">
        <title>The genomes of chicory, endive, great burdock and yacon provide insights into Asteraceae paleo-polyploidization history and plant inulin production.</title>
        <authorList>
            <person name="Fan W."/>
            <person name="Wang S."/>
            <person name="Wang H."/>
            <person name="Wang A."/>
            <person name="Jiang F."/>
            <person name="Liu H."/>
            <person name="Zhao H."/>
            <person name="Xu D."/>
            <person name="Zhang Y."/>
        </authorList>
    </citation>
    <scope>NUCLEOTIDE SEQUENCE [LARGE SCALE GENOMIC DNA]</scope>
    <source>
        <strain evidence="2">cv. Yunnan</strain>
        <tissue evidence="1">Leaves</tissue>
    </source>
</reference>